<proteinExistence type="predicted"/>
<dbReference type="Proteomes" id="UP000650485">
    <property type="component" value="Unassembled WGS sequence"/>
</dbReference>
<sequence length="225" mass="24180">MAKYKRAVISGIVLIIGIVAIFALVGGGSHKSESTQSSEKSSVTSHKDNKTVSSKTTAKSSSEPVAFDVTKVLKANKLAPSVLSADVNNGTAKIVLQDDTTQDFDKYTNAYASAVVTVVKAAAKAKDVQNVYIARQVKLQDGLEYAVASYWTGDQIKNAASLGDAKQANMKDVLLASSRYYIGGSVWATFSQQQKNDYTNHQQGGQQQDENQDFTNWVTAGTVKK</sequence>
<dbReference type="AlphaFoldDB" id="A0A3R6BZE0"/>
<keyword evidence="2" id="KW-1133">Transmembrane helix</keyword>
<gene>
    <name evidence="3" type="ORF">H7R52_08585</name>
</gene>
<feature type="compositionally biased region" description="Low complexity" evidence="1">
    <location>
        <begin position="34"/>
        <end position="44"/>
    </location>
</feature>
<keyword evidence="2" id="KW-0472">Membrane</keyword>
<keyword evidence="2" id="KW-0812">Transmembrane</keyword>
<evidence type="ECO:0000256" key="1">
    <source>
        <dbReference type="SAM" id="MobiDB-lite"/>
    </source>
</evidence>
<comment type="caution">
    <text evidence="3">The sequence shown here is derived from an EMBL/GenBank/DDBJ whole genome shotgun (WGS) entry which is preliminary data.</text>
</comment>
<evidence type="ECO:0000313" key="3">
    <source>
        <dbReference type="EMBL" id="MBC6498731.1"/>
    </source>
</evidence>
<organism evidence="3 4">
    <name type="scientific">Weissella confusa</name>
    <name type="common">Lactobacillus confusus</name>
    <dbReference type="NCBI Taxonomy" id="1583"/>
    <lineage>
        <taxon>Bacteria</taxon>
        <taxon>Bacillati</taxon>
        <taxon>Bacillota</taxon>
        <taxon>Bacilli</taxon>
        <taxon>Lactobacillales</taxon>
        <taxon>Lactobacillaceae</taxon>
        <taxon>Weissella</taxon>
    </lineage>
</organism>
<name>A0A3R6BZE0_WEICO</name>
<evidence type="ECO:0000256" key="2">
    <source>
        <dbReference type="SAM" id="Phobius"/>
    </source>
</evidence>
<evidence type="ECO:0000313" key="4">
    <source>
        <dbReference type="Proteomes" id="UP000650485"/>
    </source>
</evidence>
<feature type="transmembrane region" description="Helical" evidence="2">
    <location>
        <begin position="7"/>
        <end position="28"/>
    </location>
</feature>
<reference evidence="3" key="1">
    <citation type="submission" date="2020-08" db="EMBL/GenBank/DDBJ databases">
        <title>Complete genome sequence of Weissella confusa strain FS54 provides insights into metabolic potential.</title>
        <authorList>
            <person name="Fhoula I."/>
            <person name="Najjari A."/>
            <person name="Lekired A."/>
            <person name="Bessrour-Aouam N."/>
            <person name="Jaballah S."/>
            <person name="Klibi N."/>
            <person name="Ouzari H.-I."/>
        </authorList>
    </citation>
    <scope>NUCLEOTIDE SEQUENCE</scope>
    <source>
        <strain evidence="3">FS54</strain>
    </source>
</reference>
<protein>
    <submittedName>
        <fullName evidence="3">Uncharacterized protein</fullName>
    </submittedName>
</protein>
<accession>A0A3R6BZE0</accession>
<dbReference type="EMBL" id="JACSZT010000006">
    <property type="protein sequence ID" value="MBC6498731.1"/>
    <property type="molecule type" value="Genomic_DNA"/>
</dbReference>
<dbReference type="RefSeq" id="WP_118704391.1">
    <property type="nucleotide sequence ID" value="NZ_CABJBN010000007.1"/>
</dbReference>
<feature type="region of interest" description="Disordered" evidence="1">
    <location>
        <begin position="32"/>
        <end position="57"/>
    </location>
</feature>